<organism evidence="3">
    <name type="scientific">Agrobacterium rosae</name>
    <dbReference type="NCBI Taxonomy" id="1972867"/>
    <lineage>
        <taxon>Bacteria</taxon>
        <taxon>Pseudomonadati</taxon>
        <taxon>Pseudomonadota</taxon>
        <taxon>Alphaproteobacteria</taxon>
        <taxon>Hyphomicrobiales</taxon>
        <taxon>Rhizobiaceae</taxon>
        <taxon>Rhizobium/Agrobacterium group</taxon>
        <taxon>Agrobacterium</taxon>
    </lineage>
</organism>
<evidence type="ECO:0000313" key="3">
    <source>
        <dbReference type="EMBL" id="MDX8304372.1"/>
    </source>
</evidence>
<name>A0AAW9FL98_9HYPH</name>
<proteinExistence type="predicted"/>
<comment type="caution">
    <text evidence="3">The sequence shown here is derived from an EMBL/GenBank/DDBJ whole genome shotgun (WGS) entry which is preliminary data.</text>
</comment>
<protein>
    <submittedName>
        <fullName evidence="3">Uncharacterized protein</fullName>
    </submittedName>
</protein>
<accession>A0AAW9FL98</accession>
<feature type="region of interest" description="Disordered" evidence="2">
    <location>
        <begin position="232"/>
        <end position="259"/>
    </location>
</feature>
<sequence length="493" mass="56637">MSHLVVELGTTTGNLSTLLRRADIPTPTSGHWIRKEFGKAIEQPSLPPAPSGCVEPLVLDTDKPSVRRKLNHVKADPNAVSVSVEKQQVLAPPAENPAQVALKPRPTQPTTMTREELYGAVWTTPMSRLAEDYGISGNGLAKICDREDIPYPPRGYWAKHAVGKAPKQTSLPKSSRTRSITIRPTPLPPPPIELSPEVKQQLDKARASERTILVPERLLRPHAVIASWLAEHEQKKRQARSERDPWRRNLYDPGDFSETDHRKHRTLDALFKAIERQGGKVKQGERGVLFVEVLGEKVEFQFREKQKQERRALTDDEKWFRSPGDNSWKKELVPTGWLVFEIKTWQWPDGLPRQWLESEKQSMDDMLPDIVATFVAAGPLLVQQRKDREAAERERQLAEQRRYEEQRRRKRDANRWRRFQELAQEWHQLAAVRDFLAALRSMDVTLTAEIDGRSVQEWIAWGEEWLQQADPTADGVTGVFKQIAEITDWTYRD</sequence>
<feature type="coiled-coil region" evidence="1">
    <location>
        <begin position="381"/>
        <end position="408"/>
    </location>
</feature>
<gene>
    <name evidence="3" type="ORF">RMR22_19100</name>
</gene>
<reference evidence="3" key="1">
    <citation type="journal article" date="2023" name="Phytobiomes J">
        <title>Deciphering the key players within the bacterial microbiota associated with aerial crown gall tumors on rhododendron: Insights into the gallobiome.</title>
        <authorList>
            <person name="Kuzmanovic N."/>
            <person name="Nesme J."/>
            <person name="Wolf J."/>
            <person name="Neumann-Schaal M."/>
            <person name="Petersen J."/>
            <person name="Fernandez-Gnecco G."/>
            <person name="Sproeer C."/>
            <person name="Bunk B."/>
            <person name="Overmann J."/>
            <person name="Sorensen S.J."/>
            <person name="Idczak E."/>
            <person name="Smalla K."/>
        </authorList>
    </citation>
    <scope>NUCLEOTIDE SEQUENCE</scope>
    <source>
        <strain evidence="3">Rho-11.1</strain>
    </source>
</reference>
<evidence type="ECO:0000256" key="1">
    <source>
        <dbReference type="SAM" id="Coils"/>
    </source>
</evidence>
<dbReference type="EMBL" id="JAVRAF010000007">
    <property type="protein sequence ID" value="MDX8304372.1"/>
    <property type="molecule type" value="Genomic_DNA"/>
</dbReference>
<keyword evidence="1" id="KW-0175">Coiled coil</keyword>
<feature type="compositionally biased region" description="Basic and acidic residues" evidence="2">
    <location>
        <begin position="232"/>
        <end position="250"/>
    </location>
</feature>
<evidence type="ECO:0000256" key="2">
    <source>
        <dbReference type="SAM" id="MobiDB-lite"/>
    </source>
</evidence>
<feature type="region of interest" description="Disordered" evidence="2">
    <location>
        <begin position="161"/>
        <end position="194"/>
    </location>
</feature>
<dbReference type="AlphaFoldDB" id="A0AAW9FL98"/>